<evidence type="ECO:0000256" key="1">
    <source>
        <dbReference type="SAM" id="Phobius"/>
    </source>
</evidence>
<gene>
    <name evidence="2" type="ORF">HK105_207996</name>
</gene>
<dbReference type="InterPro" id="IPR019419">
    <property type="entry name" value="AIM19"/>
</dbReference>
<feature type="transmembrane region" description="Helical" evidence="1">
    <location>
        <begin position="12"/>
        <end position="34"/>
    </location>
</feature>
<keyword evidence="3" id="KW-1185">Reference proteome</keyword>
<sequence>MSIGQSVRGVKGYPWTLPLVGFTAVFGGAGYAAMLDPINGPSIAAAWGILYMITCAGGAIRSRRPGPVALLGVVATSTGIYAREMLDLAD</sequence>
<evidence type="ECO:0000313" key="2">
    <source>
        <dbReference type="EMBL" id="KAL2912507.1"/>
    </source>
</evidence>
<accession>A0ABR4MYZ6</accession>
<dbReference type="Proteomes" id="UP001527925">
    <property type="component" value="Unassembled WGS sequence"/>
</dbReference>
<keyword evidence="1" id="KW-0812">Transmembrane</keyword>
<comment type="caution">
    <text evidence="2">The sequence shown here is derived from an EMBL/GenBank/DDBJ whole genome shotgun (WGS) entry which is preliminary data.</text>
</comment>
<evidence type="ECO:0000313" key="3">
    <source>
        <dbReference type="Proteomes" id="UP001527925"/>
    </source>
</evidence>
<feature type="transmembrane region" description="Helical" evidence="1">
    <location>
        <begin position="40"/>
        <end position="60"/>
    </location>
</feature>
<protein>
    <submittedName>
        <fullName evidence="2">Uncharacterized protein</fullName>
    </submittedName>
</protein>
<name>A0ABR4MYZ6_9FUNG</name>
<dbReference type="Pfam" id="PF10315">
    <property type="entry name" value="Aim19"/>
    <property type="match status" value="1"/>
</dbReference>
<reference evidence="2 3" key="1">
    <citation type="submission" date="2023-09" db="EMBL/GenBank/DDBJ databases">
        <title>Pangenome analysis of Batrachochytrium dendrobatidis and related Chytrids.</title>
        <authorList>
            <person name="Yacoub M.N."/>
            <person name="Stajich J.E."/>
            <person name="James T.Y."/>
        </authorList>
    </citation>
    <scope>NUCLEOTIDE SEQUENCE [LARGE SCALE GENOMIC DNA]</scope>
    <source>
        <strain evidence="2 3">JEL0888</strain>
    </source>
</reference>
<organism evidence="2 3">
    <name type="scientific">Polyrhizophydium stewartii</name>
    <dbReference type="NCBI Taxonomy" id="2732419"/>
    <lineage>
        <taxon>Eukaryota</taxon>
        <taxon>Fungi</taxon>
        <taxon>Fungi incertae sedis</taxon>
        <taxon>Chytridiomycota</taxon>
        <taxon>Chytridiomycota incertae sedis</taxon>
        <taxon>Chytridiomycetes</taxon>
        <taxon>Rhizophydiales</taxon>
        <taxon>Rhizophydiales incertae sedis</taxon>
        <taxon>Polyrhizophydium</taxon>
    </lineage>
</organism>
<dbReference type="EMBL" id="JADGIZ020000063">
    <property type="protein sequence ID" value="KAL2912507.1"/>
    <property type="molecule type" value="Genomic_DNA"/>
</dbReference>
<proteinExistence type="predicted"/>
<keyword evidence="1" id="KW-0472">Membrane</keyword>
<keyword evidence="1" id="KW-1133">Transmembrane helix</keyword>